<dbReference type="Gene3D" id="2.70.150.10">
    <property type="entry name" value="Calcium-transporting ATPase, cytoplasmic transduction domain A"/>
    <property type="match status" value="1"/>
</dbReference>
<dbReference type="SUPFAM" id="SSF56784">
    <property type="entry name" value="HAD-like"/>
    <property type="match status" value="1"/>
</dbReference>
<evidence type="ECO:0000256" key="2">
    <source>
        <dbReference type="ARBA" id="ARBA00022448"/>
    </source>
</evidence>
<feature type="transmembrane region" description="Helical" evidence="9">
    <location>
        <begin position="600"/>
        <end position="622"/>
    </location>
</feature>
<comment type="caution">
    <text evidence="11">The sequence shown here is derived from an EMBL/GenBank/DDBJ whole genome shotgun (WGS) entry which is preliminary data.</text>
</comment>
<evidence type="ECO:0000256" key="6">
    <source>
        <dbReference type="ARBA" id="ARBA00022989"/>
    </source>
</evidence>
<comment type="subcellular location">
    <subcellularLocation>
        <location evidence="1">Membrane</location>
        <topology evidence="1">Multi-pass membrane protein</topology>
    </subcellularLocation>
</comment>
<keyword evidence="2" id="KW-0813">Transport</keyword>
<dbReference type="Gene3D" id="1.20.1110.10">
    <property type="entry name" value="Calcium-transporting ATPase, transmembrane domain"/>
    <property type="match status" value="1"/>
</dbReference>
<dbReference type="CDD" id="cd02609">
    <property type="entry name" value="P-type_ATPase"/>
    <property type="match status" value="1"/>
</dbReference>
<dbReference type="Gene3D" id="3.40.1110.10">
    <property type="entry name" value="Calcium-transporting ATPase, cytoplasmic domain N"/>
    <property type="match status" value="1"/>
</dbReference>
<keyword evidence="5" id="KW-1278">Translocase</keyword>
<dbReference type="InterPro" id="IPR001757">
    <property type="entry name" value="P_typ_ATPase"/>
</dbReference>
<dbReference type="Pfam" id="PF00702">
    <property type="entry name" value="Hydrolase"/>
    <property type="match status" value="1"/>
</dbReference>
<feature type="transmembrane region" description="Helical" evidence="9">
    <location>
        <begin position="628"/>
        <end position="648"/>
    </location>
</feature>
<dbReference type="PANTHER" id="PTHR42861">
    <property type="entry name" value="CALCIUM-TRANSPORTING ATPASE"/>
    <property type="match status" value="1"/>
</dbReference>
<evidence type="ECO:0000256" key="9">
    <source>
        <dbReference type="SAM" id="Phobius"/>
    </source>
</evidence>
<dbReference type="SFLD" id="SFLDG00002">
    <property type="entry name" value="C1.7:_P-type_atpase_like"/>
    <property type="match status" value="1"/>
</dbReference>
<dbReference type="SFLD" id="SFLDF00027">
    <property type="entry name" value="p-type_atpase"/>
    <property type="match status" value="1"/>
</dbReference>
<dbReference type="InterPro" id="IPR044492">
    <property type="entry name" value="P_typ_ATPase_HD_dom"/>
</dbReference>
<sequence>MVSGLRGGACIVRIGLTDQEVTQRIHQGQVNKLPQAPSRTIWEIMRANLFTSFNLLNAILAAVVFIAGSPKNALFVGVIIFNTFIGMFQELRAKATLEKLSVLNVSHVNVIRDGQEQSIVTEQIVMDDVMILNPGDKIAADAVVLEDSKFEVDESLLTGEADPINKQEGAEILSGSFVVAGSGYAKVTKVGSATYAAKLASEAKKFKRINSELQGAVNKLFKVIMWLVVPIGGMLIWTQLMFTHATWQDAAIAAVSGIVSMVPEGLVLLTSATFVVAIAKLAKHRTLVQELPATEVLARVDMLCLDKTGTITEGKLDLVDVKLLGHESKQQVDTMLAAVVHALPSMNPTQQAIRDRYQNAPDIEVKNKIPFSSDKKWSGAVFADKGAWVLGAPEMILMDEYKQVQQLVEQEAKQGRRVLLFVEVNEGALLQGEIREPRIVALLLIADRIREEAPDALRYFAEEGVSIKIISGDNPITVSAVAARAGVQGAENYVDARTLPDNVEDMTKVVDQYTVFGRVTPHQKKLLVQALQSQGHTVAMTGDGVNDVLALKEADCGIAMANGSDAAKAVSQLVLLTSDFGVLPKVVTEGRKIINNLEKVSVLFLSKTVYSILLSLIFSVLLMPYPIMPIHVTLIGGLMIGIPGFFLALSPNQDRVSAGFLKRVLSISIPNAIILAALTIIMFIYAHKTGHGIREARTLAVLVLGGTSLVVLARLARPFSPIKIGLVIAVSLLFTAAFLTKLGKEIFMLTSLSSIVPALLLILLSWPLLSLLNRLSAKLTKQA</sequence>
<dbReference type="InterPro" id="IPR008250">
    <property type="entry name" value="ATPase_P-typ_transduc_dom_A_sf"/>
</dbReference>
<dbReference type="InterPro" id="IPR036412">
    <property type="entry name" value="HAD-like_sf"/>
</dbReference>
<feature type="transmembrane region" description="Helical" evidence="9">
    <location>
        <begin position="698"/>
        <end position="715"/>
    </location>
</feature>
<keyword evidence="6 9" id="KW-1133">Transmembrane helix</keyword>
<feature type="transmembrane region" description="Helical" evidence="9">
    <location>
        <begin position="220"/>
        <end position="240"/>
    </location>
</feature>
<dbReference type="NCBIfam" id="TIGR01494">
    <property type="entry name" value="ATPase_P-type"/>
    <property type="match status" value="2"/>
</dbReference>
<dbReference type="SUPFAM" id="SSF81665">
    <property type="entry name" value="Calcium ATPase, transmembrane domain M"/>
    <property type="match status" value="1"/>
</dbReference>
<dbReference type="Proteomes" id="UP000295418">
    <property type="component" value="Unassembled WGS sequence"/>
</dbReference>
<dbReference type="AlphaFoldDB" id="A0A4R4ELY6"/>
<evidence type="ECO:0000256" key="4">
    <source>
        <dbReference type="ARBA" id="ARBA00022692"/>
    </source>
</evidence>
<gene>
    <name evidence="11" type="ORF">E0485_01480</name>
</gene>
<protein>
    <submittedName>
        <fullName evidence="11">HAD family hydrolase</fullName>
    </submittedName>
</protein>
<dbReference type="InterPro" id="IPR023299">
    <property type="entry name" value="ATPase_P-typ_cyto_dom_N"/>
</dbReference>
<feature type="transmembrane region" description="Helical" evidence="9">
    <location>
        <begin position="73"/>
        <end position="91"/>
    </location>
</feature>
<keyword evidence="7" id="KW-0406">Ion transport</keyword>
<dbReference type="InterPro" id="IPR023298">
    <property type="entry name" value="ATPase_P-typ_TM_dom_sf"/>
</dbReference>
<evidence type="ECO:0000256" key="7">
    <source>
        <dbReference type="ARBA" id="ARBA00023065"/>
    </source>
</evidence>
<dbReference type="GO" id="GO:0016020">
    <property type="term" value="C:membrane"/>
    <property type="evidence" value="ECO:0007669"/>
    <property type="project" value="UniProtKB-SubCell"/>
</dbReference>
<dbReference type="OrthoDB" id="9760364at2"/>
<name>A0A4R4ELY6_9BACL</name>
<organism evidence="11 12">
    <name type="scientific">Paenibacillus albiflavus</name>
    <dbReference type="NCBI Taxonomy" id="2545760"/>
    <lineage>
        <taxon>Bacteria</taxon>
        <taxon>Bacillati</taxon>
        <taxon>Bacillota</taxon>
        <taxon>Bacilli</taxon>
        <taxon>Bacillales</taxon>
        <taxon>Paenibacillaceae</taxon>
        <taxon>Paenibacillus</taxon>
    </lineage>
</organism>
<dbReference type="GO" id="GO:0006811">
    <property type="term" value="P:monoatomic ion transport"/>
    <property type="evidence" value="ECO:0007669"/>
    <property type="project" value="UniProtKB-KW"/>
</dbReference>
<feature type="transmembrane region" description="Helical" evidence="9">
    <location>
        <begin position="722"/>
        <end position="740"/>
    </location>
</feature>
<dbReference type="Gene3D" id="3.40.50.1000">
    <property type="entry name" value="HAD superfamily/HAD-like"/>
    <property type="match status" value="1"/>
</dbReference>
<dbReference type="SFLD" id="SFLDS00003">
    <property type="entry name" value="Haloacid_Dehalogenase"/>
    <property type="match status" value="1"/>
</dbReference>
<evidence type="ECO:0000259" key="10">
    <source>
        <dbReference type="Pfam" id="PF00122"/>
    </source>
</evidence>
<dbReference type="PRINTS" id="PR00120">
    <property type="entry name" value="HATPASE"/>
</dbReference>
<feature type="transmembrane region" description="Helical" evidence="9">
    <location>
        <begin position="660"/>
        <end position="686"/>
    </location>
</feature>
<dbReference type="SUPFAM" id="SSF81653">
    <property type="entry name" value="Calcium ATPase, transduction domain A"/>
    <property type="match status" value="1"/>
</dbReference>
<dbReference type="GO" id="GO:0005524">
    <property type="term" value="F:ATP binding"/>
    <property type="evidence" value="ECO:0007669"/>
    <property type="project" value="InterPro"/>
</dbReference>
<dbReference type="PRINTS" id="PR00119">
    <property type="entry name" value="CATATPASE"/>
</dbReference>
<reference evidence="11 12" key="1">
    <citation type="submission" date="2019-03" db="EMBL/GenBank/DDBJ databases">
        <authorList>
            <person name="Kim M.K.M."/>
        </authorList>
    </citation>
    <scope>NUCLEOTIDE SEQUENCE [LARGE SCALE GENOMIC DNA]</scope>
    <source>
        <strain evidence="11 12">18JY21-1</strain>
    </source>
</reference>
<proteinExistence type="predicted"/>
<evidence type="ECO:0000313" key="11">
    <source>
        <dbReference type="EMBL" id="TCZ81296.1"/>
    </source>
</evidence>
<accession>A0A4R4ELY6</accession>
<dbReference type="PROSITE" id="PS00154">
    <property type="entry name" value="ATPASE_E1_E2"/>
    <property type="match status" value="1"/>
</dbReference>
<feature type="transmembrane region" description="Helical" evidence="9">
    <location>
        <begin position="47"/>
        <end position="67"/>
    </location>
</feature>
<evidence type="ECO:0000313" key="12">
    <source>
        <dbReference type="Proteomes" id="UP000295418"/>
    </source>
</evidence>
<evidence type="ECO:0000256" key="1">
    <source>
        <dbReference type="ARBA" id="ARBA00004141"/>
    </source>
</evidence>
<dbReference type="GO" id="GO:0016887">
    <property type="term" value="F:ATP hydrolysis activity"/>
    <property type="evidence" value="ECO:0007669"/>
    <property type="project" value="InterPro"/>
</dbReference>
<feature type="transmembrane region" description="Helical" evidence="9">
    <location>
        <begin position="746"/>
        <end position="772"/>
    </location>
</feature>
<dbReference type="InterPro" id="IPR018303">
    <property type="entry name" value="ATPase_P-typ_P_site"/>
</dbReference>
<dbReference type="InterPro" id="IPR023214">
    <property type="entry name" value="HAD_sf"/>
</dbReference>
<keyword evidence="8 9" id="KW-0472">Membrane</keyword>
<evidence type="ECO:0000256" key="5">
    <source>
        <dbReference type="ARBA" id="ARBA00022967"/>
    </source>
</evidence>
<dbReference type="EMBL" id="SKFG01000001">
    <property type="protein sequence ID" value="TCZ81296.1"/>
    <property type="molecule type" value="Genomic_DNA"/>
</dbReference>
<dbReference type="Pfam" id="PF00122">
    <property type="entry name" value="E1-E2_ATPase"/>
    <property type="match status" value="1"/>
</dbReference>
<keyword evidence="4 9" id="KW-0812">Transmembrane</keyword>
<keyword evidence="12" id="KW-1185">Reference proteome</keyword>
<keyword evidence="3" id="KW-0597">Phosphoprotein</keyword>
<evidence type="ECO:0000256" key="3">
    <source>
        <dbReference type="ARBA" id="ARBA00022553"/>
    </source>
</evidence>
<feature type="domain" description="P-type ATPase A" evidence="10">
    <location>
        <begin position="105"/>
        <end position="202"/>
    </location>
</feature>
<evidence type="ECO:0000256" key="8">
    <source>
        <dbReference type="ARBA" id="ARBA00023136"/>
    </source>
</evidence>
<keyword evidence="11" id="KW-0378">Hydrolase</keyword>
<dbReference type="InterPro" id="IPR059000">
    <property type="entry name" value="ATPase_P-type_domA"/>
</dbReference>
<feature type="transmembrane region" description="Helical" evidence="9">
    <location>
        <begin position="252"/>
        <end position="279"/>
    </location>
</feature>